<sequence>AIFLSTLHWSFKFHIIILFIWLATCLRQRQVIDRLSTNLETDKPFTTKASENQEVPLLQGFLKMKTLK</sequence>
<keyword evidence="3" id="KW-1185">Reference proteome</keyword>
<keyword evidence="1" id="KW-1133">Transmembrane helix</keyword>
<gene>
    <name evidence="2" type="ORF">ACAOBT_LOCUS1524</name>
</gene>
<dbReference type="Proteomes" id="UP001152888">
    <property type="component" value="Unassembled WGS sequence"/>
</dbReference>
<keyword evidence="1" id="KW-0472">Membrane</keyword>
<feature type="transmembrane region" description="Helical" evidence="1">
    <location>
        <begin position="6"/>
        <end position="26"/>
    </location>
</feature>
<evidence type="ECO:0000313" key="3">
    <source>
        <dbReference type="Proteomes" id="UP001152888"/>
    </source>
</evidence>
<dbReference type="EMBL" id="CAKOFQ010006664">
    <property type="protein sequence ID" value="CAH1956349.1"/>
    <property type="molecule type" value="Genomic_DNA"/>
</dbReference>
<evidence type="ECO:0000256" key="1">
    <source>
        <dbReference type="SAM" id="Phobius"/>
    </source>
</evidence>
<accession>A0A9P0JMH7</accession>
<dbReference type="AlphaFoldDB" id="A0A9P0JMH7"/>
<feature type="non-terminal residue" evidence="2">
    <location>
        <position position="1"/>
    </location>
</feature>
<protein>
    <submittedName>
        <fullName evidence="2">Uncharacterized protein</fullName>
    </submittedName>
</protein>
<name>A0A9P0JMH7_ACAOB</name>
<organism evidence="2 3">
    <name type="scientific">Acanthoscelides obtectus</name>
    <name type="common">Bean weevil</name>
    <name type="synonym">Bruchus obtectus</name>
    <dbReference type="NCBI Taxonomy" id="200917"/>
    <lineage>
        <taxon>Eukaryota</taxon>
        <taxon>Metazoa</taxon>
        <taxon>Ecdysozoa</taxon>
        <taxon>Arthropoda</taxon>
        <taxon>Hexapoda</taxon>
        <taxon>Insecta</taxon>
        <taxon>Pterygota</taxon>
        <taxon>Neoptera</taxon>
        <taxon>Endopterygota</taxon>
        <taxon>Coleoptera</taxon>
        <taxon>Polyphaga</taxon>
        <taxon>Cucujiformia</taxon>
        <taxon>Chrysomeloidea</taxon>
        <taxon>Chrysomelidae</taxon>
        <taxon>Bruchinae</taxon>
        <taxon>Bruchini</taxon>
        <taxon>Acanthoscelides</taxon>
    </lineage>
</organism>
<proteinExistence type="predicted"/>
<evidence type="ECO:0000313" key="2">
    <source>
        <dbReference type="EMBL" id="CAH1956349.1"/>
    </source>
</evidence>
<reference evidence="2" key="1">
    <citation type="submission" date="2022-03" db="EMBL/GenBank/DDBJ databases">
        <authorList>
            <person name="Sayadi A."/>
        </authorList>
    </citation>
    <scope>NUCLEOTIDE SEQUENCE</scope>
</reference>
<keyword evidence="1" id="KW-0812">Transmembrane</keyword>
<comment type="caution">
    <text evidence="2">The sequence shown here is derived from an EMBL/GenBank/DDBJ whole genome shotgun (WGS) entry which is preliminary data.</text>
</comment>